<name>A0A7R9KSJ5_9ACAR</name>
<evidence type="ECO:0000313" key="2">
    <source>
        <dbReference type="EMBL" id="CAD7628642.1"/>
    </source>
</evidence>
<protein>
    <submittedName>
        <fullName evidence="2">Uncharacterized protein</fullName>
    </submittedName>
</protein>
<dbReference type="EMBL" id="CAJPIZ010005926">
    <property type="protein sequence ID" value="CAG2109072.1"/>
    <property type="molecule type" value="Genomic_DNA"/>
</dbReference>
<feature type="signal peptide" evidence="1">
    <location>
        <begin position="1"/>
        <end position="20"/>
    </location>
</feature>
<keyword evidence="3" id="KW-1185">Reference proteome</keyword>
<gene>
    <name evidence="2" type="ORF">OSB1V03_LOCUS9063</name>
</gene>
<dbReference type="EMBL" id="OC860501">
    <property type="protein sequence ID" value="CAD7628642.1"/>
    <property type="molecule type" value="Genomic_DNA"/>
</dbReference>
<dbReference type="Proteomes" id="UP000759131">
    <property type="component" value="Unassembled WGS sequence"/>
</dbReference>
<dbReference type="AlphaFoldDB" id="A0A7R9KSJ5"/>
<organism evidence="2">
    <name type="scientific">Medioppia subpectinata</name>
    <dbReference type="NCBI Taxonomy" id="1979941"/>
    <lineage>
        <taxon>Eukaryota</taxon>
        <taxon>Metazoa</taxon>
        <taxon>Ecdysozoa</taxon>
        <taxon>Arthropoda</taxon>
        <taxon>Chelicerata</taxon>
        <taxon>Arachnida</taxon>
        <taxon>Acari</taxon>
        <taxon>Acariformes</taxon>
        <taxon>Sarcoptiformes</taxon>
        <taxon>Oribatida</taxon>
        <taxon>Brachypylina</taxon>
        <taxon>Oppioidea</taxon>
        <taxon>Oppiidae</taxon>
        <taxon>Medioppia</taxon>
    </lineage>
</organism>
<evidence type="ECO:0000313" key="3">
    <source>
        <dbReference type="Proteomes" id="UP000759131"/>
    </source>
</evidence>
<accession>A0A7R9KSJ5</accession>
<evidence type="ECO:0000256" key="1">
    <source>
        <dbReference type="SAM" id="SignalP"/>
    </source>
</evidence>
<sequence length="144" mass="15812">MSTNLILIVLMVAFMACVSGNNKVSEGDKEAAEGMSVLYCDKCHDSDTEKLISAYKTCTAKSNCKDETVSGDIMKFGQCVQALYPKEFAKILSIREAQMSNPEECVNQMKTELQGYARADPSGVVKVMDCFRANVVPDHLAKCH</sequence>
<reference evidence="2" key="1">
    <citation type="submission" date="2020-11" db="EMBL/GenBank/DDBJ databases">
        <authorList>
            <person name="Tran Van P."/>
        </authorList>
    </citation>
    <scope>NUCLEOTIDE SEQUENCE</scope>
</reference>
<proteinExistence type="predicted"/>
<feature type="chain" id="PRO_5036210995" evidence="1">
    <location>
        <begin position="21"/>
        <end position="144"/>
    </location>
</feature>
<keyword evidence="1" id="KW-0732">Signal</keyword>